<feature type="region of interest" description="Disordered" evidence="3">
    <location>
        <begin position="1"/>
        <end position="88"/>
    </location>
</feature>
<feature type="compositionally biased region" description="Acidic residues" evidence="3">
    <location>
        <begin position="12"/>
        <end position="33"/>
    </location>
</feature>
<dbReference type="EMBL" id="BSYO01000009">
    <property type="protein sequence ID" value="GMH09847.1"/>
    <property type="molecule type" value="Genomic_DNA"/>
</dbReference>
<dbReference type="SUPFAM" id="SSF101908">
    <property type="entry name" value="Putative isomerase YbhE"/>
    <property type="match status" value="1"/>
</dbReference>
<dbReference type="InterPro" id="IPR001841">
    <property type="entry name" value="Znf_RING"/>
</dbReference>
<dbReference type="PANTHER" id="PTHR16047:SF13">
    <property type="entry name" value="E3 UBIQUITIN-PROTEIN LIGASE RFWD3"/>
    <property type="match status" value="1"/>
</dbReference>
<keyword evidence="2" id="KW-0479">Metal-binding</keyword>
<proteinExistence type="predicted"/>
<dbReference type="InterPro" id="IPR056527">
    <property type="entry name" value="WD40_RFWD3"/>
</dbReference>
<dbReference type="GO" id="GO:0005634">
    <property type="term" value="C:nucleus"/>
    <property type="evidence" value="ECO:0007669"/>
    <property type="project" value="InterPro"/>
</dbReference>
<feature type="compositionally biased region" description="Basic and acidic residues" evidence="3">
    <location>
        <begin position="59"/>
        <end position="69"/>
    </location>
</feature>
<dbReference type="SMART" id="SM00184">
    <property type="entry name" value="RING"/>
    <property type="match status" value="1"/>
</dbReference>
<sequence>MDHYVADQEGGYLDDESQEEFEEEEEEEEEYVDEMQGVSPPPDRVSGTEPSTSRGGGYQEEREKERRASQEATKAASFKDGDSESERRWNREEVEGLCCPICMEPWSNDGVHQPSCLPCGHLYGISCIRKWLQQRKNSGKCPQCNKKCKLEDIRRIYGSRVIVIDEHSQKDADWHRKEVEWSKKEAEWRSREANLCEKLLQLTERTSYLERLLGDGESKSPKVAAACHSWHRRWECGSNLGSDFGTLASSCSFVLKEELRVDGGRFFDVDASNQILVIVQRPAGIGVLDAVTKMSLISPHAHENIFLPSTVKAVKDLRVSPFGGFALLASLGKKLSVLSMESNNMILSYDLPAAAWSCSWDVSCQYYIYAGLQNGMLLVFDTRQTGRPLESRNGLTSNPVHTIHSLSAPVVSSGVSTVLTASSVGLCQWNIGAAQEQLLLIPETEGQGVCISFAYCHCTDNIVTTFRPRVDMCNETAVSQPILSSSSAVGPCAQGSHVHFERRDGSLVKLGSTCANVPIIRLPKSAIVGLENHCSLLAYGDEILPSYSRFKVHFFLQNGLAELLERGQYAIILFGTLVRMVSISEN</sequence>
<dbReference type="GO" id="GO:0016567">
    <property type="term" value="P:protein ubiquitination"/>
    <property type="evidence" value="ECO:0007669"/>
    <property type="project" value="InterPro"/>
</dbReference>
<dbReference type="PROSITE" id="PS50089">
    <property type="entry name" value="ZF_RING_2"/>
    <property type="match status" value="1"/>
</dbReference>
<keyword evidence="2" id="KW-0863">Zinc-finger</keyword>
<dbReference type="GO" id="GO:0008270">
    <property type="term" value="F:zinc ion binding"/>
    <property type="evidence" value="ECO:0007669"/>
    <property type="project" value="UniProtKB-KW"/>
</dbReference>
<keyword evidence="1" id="KW-0853">WD repeat</keyword>
<dbReference type="InterPro" id="IPR013083">
    <property type="entry name" value="Znf_RING/FYVE/PHD"/>
</dbReference>
<feature type="compositionally biased region" description="Basic and acidic residues" evidence="3">
    <location>
        <begin position="77"/>
        <end position="88"/>
    </location>
</feature>
<name>A0AAD3SEV1_NEPGR</name>
<dbReference type="Pfam" id="PF13639">
    <property type="entry name" value="zf-RING_2"/>
    <property type="match status" value="1"/>
</dbReference>
<accession>A0AAD3SEV1</accession>
<dbReference type="InterPro" id="IPR015943">
    <property type="entry name" value="WD40/YVTN_repeat-like_dom_sf"/>
</dbReference>
<keyword evidence="2" id="KW-0862">Zinc</keyword>
<dbReference type="AlphaFoldDB" id="A0AAD3SEV1"/>
<dbReference type="GO" id="GO:0004842">
    <property type="term" value="F:ubiquitin-protein transferase activity"/>
    <property type="evidence" value="ECO:0007669"/>
    <property type="project" value="InterPro"/>
</dbReference>
<dbReference type="InterPro" id="IPR037381">
    <property type="entry name" value="RFWD3"/>
</dbReference>
<protein>
    <recommendedName>
        <fullName evidence="4">RING-type domain-containing protein</fullName>
    </recommendedName>
</protein>
<dbReference type="Gene3D" id="2.130.10.10">
    <property type="entry name" value="YVTN repeat-like/Quinoprotein amine dehydrogenase"/>
    <property type="match status" value="1"/>
</dbReference>
<feature type="domain" description="RING-type" evidence="4">
    <location>
        <begin position="99"/>
        <end position="145"/>
    </location>
</feature>
<gene>
    <name evidence="5" type="ORF">Nepgr_011688</name>
</gene>
<dbReference type="SUPFAM" id="SSF57850">
    <property type="entry name" value="RING/U-box"/>
    <property type="match status" value="1"/>
</dbReference>
<reference evidence="5" key="1">
    <citation type="submission" date="2023-05" db="EMBL/GenBank/DDBJ databases">
        <title>Nepenthes gracilis genome sequencing.</title>
        <authorList>
            <person name="Fukushima K."/>
        </authorList>
    </citation>
    <scope>NUCLEOTIDE SEQUENCE</scope>
    <source>
        <strain evidence="5">SING2019-196</strain>
    </source>
</reference>
<dbReference type="Gene3D" id="3.30.40.10">
    <property type="entry name" value="Zinc/RING finger domain, C3HC4 (zinc finger)"/>
    <property type="match status" value="1"/>
</dbReference>
<keyword evidence="6" id="KW-1185">Reference proteome</keyword>
<evidence type="ECO:0000256" key="3">
    <source>
        <dbReference type="SAM" id="MobiDB-lite"/>
    </source>
</evidence>
<evidence type="ECO:0000313" key="5">
    <source>
        <dbReference type="EMBL" id="GMH09847.1"/>
    </source>
</evidence>
<dbReference type="PANTHER" id="PTHR16047">
    <property type="entry name" value="RFWD3 PROTEIN"/>
    <property type="match status" value="1"/>
</dbReference>
<dbReference type="GO" id="GO:0036297">
    <property type="term" value="P:interstrand cross-link repair"/>
    <property type="evidence" value="ECO:0007669"/>
    <property type="project" value="InterPro"/>
</dbReference>
<dbReference type="Pfam" id="PF23419">
    <property type="entry name" value="WD40_RFWD3"/>
    <property type="match status" value="1"/>
</dbReference>
<comment type="caution">
    <text evidence="5">The sequence shown here is derived from an EMBL/GenBank/DDBJ whole genome shotgun (WGS) entry which is preliminary data.</text>
</comment>
<evidence type="ECO:0000256" key="1">
    <source>
        <dbReference type="ARBA" id="ARBA00022574"/>
    </source>
</evidence>
<organism evidence="5 6">
    <name type="scientific">Nepenthes gracilis</name>
    <name type="common">Slender pitcher plant</name>
    <dbReference type="NCBI Taxonomy" id="150966"/>
    <lineage>
        <taxon>Eukaryota</taxon>
        <taxon>Viridiplantae</taxon>
        <taxon>Streptophyta</taxon>
        <taxon>Embryophyta</taxon>
        <taxon>Tracheophyta</taxon>
        <taxon>Spermatophyta</taxon>
        <taxon>Magnoliopsida</taxon>
        <taxon>eudicotyledons</taxon>
        <taxon>Gunneridae</taxon>
        <taxon>Pentapetalae</taxon>
        <taxon>Caryophyllales</taxon>
        <taxon>Nepenthaceae</taxon>
        <taxon>Nepenthes</taxon>
    </lineage>
</organism>
<dbReference type="CDD" id="cd16450">
    <property type="entry name" value="mRING-C3HGC3_RFWD3"/>
    <property type="match status" value="1"/>
</dbReference>
<evidence type="ECO:0000259" key="4">
    <source>
        <dbReference type="PROSITE" id="PS50089"/>
    </source>
</evidence>
<evidence type="ECO:0000313" key="6">
    <source>
        <dbReference type="Proteomes" id="UP001279734"/>
    </source>
</evidence>
<evidence type="ECO:0000256" key="2">
    <source>
        <dbReference type="PROSITE-ProRule" id="PRU00175"/>
    </source>
</evidence>
<dbReference type="Proteomes" id="UP001279734">
    <property type="component" value="Unassembled WGS sequence"/>
</dbReference>